<dbReference type="AlphaFoldDB" id="A0A0E9SEV8"/>
<name>A0A0E9SEV8_ANGAN</name>
<reference evidence="1" key="2">
    <citation type="journal article" date="2015" name="Fish Shellfish Immunol.">
        <title>Early steps in the European eel (Anguilla anguilla)-Vibrio vulnificus interaction in the gills: Role of the RtxA13 toxin.</title>
        <authorList>
            <person name="Callol A."/>
            <person name="Pajuelo D."/>
            <person name="Ebbesson L."/>
            <person name="Teles M."/>
            <person name="MacKenzie S."/>
            <person name="Amaro C."/>
        </authorList>
    </citation>
    <scope>NUCLEOTIDE SEQUENCE</scope>
</reference>
<reference evidence="1" key="1">
    <citation type="submission" date="2014-11" db="EMBL/GenBank/DDBJ databases">
        <authorList>
            <person name="Amaro Gonzalez C."/>
        </authorList>
    </citation>
    <scope>NUCLEOTIDE SEQUENCE</scope>
</reference>
<evidence type="ECO:0000313" key="1">
    <source>
        <dbReference type="EMBL" id="JAH39904.1"/>
    </source>
</evidence>
<protein>
    <submittedName>
        <fullName evidence="1">Uncharacterized protein</fullName>
    </submittedName>
</protein>
<organism evidence="1">
    <name type="scientific">Anguilla anguilla</name>
    <name type="common">European freshwater eel</name>
    <name type="synonym">Muraena anguilla</name>
    <dbReference type="NCBI Taxonomy" id="7936"/>
    <lineage>
        <taxon>Eukaryota</taxon>
        <taxon>Metazoa</taxon>
        <taxon>Chordata</taxon>
        <taxon>Craniata</taxon>
        <taxon>Vertebrata</taxon>
        <taxon>Euteleostomi</taxon>
        <taxon>Actinopterygii</taxon>
        <taxon>Neopterygii</taxon>
        <taxon>Teleostei</taxon>
        <taxon>Anguilliformes</taxon>
        <taxon>Anguillidae</taxon>
        <taxon>Anguilla</taxon>
    </lineage>
</organism>
<accession>A0A0E9SEV8</accession>
<proteinExistence type="predicted"/>
<sequence length="58" mass="7068">MKTDFAHRNRIRNSVCNNDMFMQYDNFKFDISNIYLKPKLGFFSHSNIAYFLAFFFQI</sequence>
<dbReference type="EMBL" id="GBXM01068673">
    <property type="protein sequence ID" value="JAH39904.1"/>
    <property type="molecule type" value="Transcribed_RNA"/>
</dbReference>